<evidence type="ECO:0000313" key="2">
    <source>
        <dbReference type="Proteomes" id="UP000663879"/>
    </source>
</evidence>
<proteinExistence type="predicted"/>
<dbReference type="Proteomes" id="UP000663879">
    <property type="component" value="Unassembled WGS sequence"/>
</dbReference>
<protein>
    <submittedName>
        <fullName evidence="1">Uncharacterized protein</fullName>
    </submittedName>
</protein>
<keyword evidence="2" id="KW-1185">Reference proteome</keyword>
<sequence>MTSLYNKEIIKKRKKEKLTNKDAISKIRNSTEIEFKTVEELKNFIQTTVESFDEEKSNIHKEAEDKNLQKEFTDDATSNIEKLEVADKSLSEEKEGLKTVLENERHETQLSPQPNPKTFLFSDLQTKQLVTPKYDLGRTASNSFNIKADQYSAPYTPYGSKIDIPLIFKPSQSQLINNNLGTNNLVVPKTIKKMDPLTPKFTGTSKEDVENWLFTIEQSFNKALISYTDRLVETIPFVGDYPFDLLRIHIMKNRSWKEYETTLRKTFSKTHKSDKFTTELINL</sequence>
<gene>
    <name evidence="1" type="ORF">OXX778_LOCUS15157</name>
</gene>
<organism evidence="1 2">
    <name type="scientific">Brachionus calyciflorus</name>
    <dbReference type="NCBI Taxonomy" id="104777"/>
    <lineage>
        <taxon>Eukaryota</taxon>
        <taxon>Metazoa</taxon>
        <taxon>Spiralia</taxon>
        <taxon>Gnathifera</taxon>
        <taxon>Rotifera</taxon>
        <taxon>Eurotatoria</taxon>
        <taxon>Monogononta</taxon>
        <taxon>Pseudotrocha</taxon>
        <taxon>Ploima</taxon>
        <taxon>Brachionidae</taxon>
        <taxon>Brachionus</taxon>
    </lineage>
</organism>
<dbReference type="EMBL" id="CAJNOC010003274">
    <property type="protein sequence ID" value="CAF0975673.1"/>
    <property type="molecule type" value="Genomic_DNA"/>
</dbReference>
<accession>A0A814F2L5</accession>
<reference evidence="1" key="1">
    <citation type="submission" date="2021-02" db="EMBL/GenBank/DDBJ databases">
        <authorList>
            <person name="Nowell W R."/>
        </authorList>
    </citation>
    <scope>NUCLEOTIDE SEQUENCE</scope>
    <source>
        <strain evidence="1">Ploen Becks lab</strain>
    </source>
</reference>
<evidence type="ECO:0000313" key="1">
    <source>
        <dbReference type="EMBL" id="CAF0975673.1"/>
    </source>
</evidence>
<name>A0A814F2L5_9BILA</name>
<dbReference type="AlphaFoldDB" id="A0A814F2L5"/>
<comment type="caution">
    <text evidence="1">The sequence shown here is derived from an EMBL/GenBank/DDBJ whole genome shotgun (WGS) entry which is preliminary data.</text>
</comment>